<keyword evidence="2 4" id="KW-0547">Nucleotide-binding</keyword>
<dbReference type="NCBIfam" id="TIGR03596">
    <property type="entry name" value="GTPase_YlqF"/>
    <property type="match status" value="1"/>
</dbReference>
<dbReference type="CDD" id="cd01856">
    <property type="entry name" value="YlqF"/>
    <property type="match status" value="1"/>
</dbReference>
<evidence type="ECO:0000313" key="7">
    <source>
        <dbReference type="EMBL" id="HIR14475.1"/>
    </source>
</evidence>
<organism evidence="7 8">
    <name type="scientific">Candidatus Choladousia intestinavium</name>
    <dbReference type="NCBI Taxonomy" id="2840727"/>
    <lineage>
        <taxon>Bacteria</taxon>
        <taxon>Bacillati</taxon>
        <taxon>Bacillota</taxon>
        <taxon>Clostridia</taxon>
        <taxon>Lachnospirales</taxon>
        <taxon>Lachnospiraceae</taxon>
        <taxon>Lachnospiraceae incertae sedis</taxon>
        <taxon>Candidatus Choladousia</taxon>
    </lineage>
</organism>
<comment type="subcellular location">
    <subcellularLocation>
        <location evidence="4">Cytoplasm</location>
    </subcellularLocation>
</comment>
<evidence type="ECO:0000256" key="2">
    <source>
        <dbReference type="ARBA" id="ARBA00022741"/>
    </source>
</evidence>
<dbReference type="SUPFAM" id="SSF52540">
    <property type="entry name" value="P-loop containing nucleoside triphosphate hydrolases"/>
    <property type="match status" value="1"/>
</dbReference>
<dbReference type="InterPro" id="IPR019991">
    <property type="entry name" value="GTP-bd_ribosome_bgen"/>
</dbReference>
<dbReference type="InterPro" id="IPR006073">
    <property type="entry name" value="GTP-bd"/>
</dbReference>
<dbReference type="Pfam" id="PF01926">
    <property type="entry name" value="MMR_HSR1"/>
    <property type="match status" value="1"/>
</dbReference>
<dbReference type="InterPro" id="IPR016478">
    <property type="entry name" value="GTPase_MTG1"/>
</dbReference>
<dbReference type="GO" id="GO:0005737">
    <property type="term" value="C:cytoplasm"/>
    <property type="evidence" value="ECO:0007669"/>
    <property type="project" value="UniProtKB-SubCell"/>
</dbReference>
<accession>A0A9D1D9L5</accession>
<dbReference type="GO" id="GO:0005525">
    <property type="term" value="F:GTP binding"/>
    <property type="evidence" value="ECO:0007669"/>
    <property type="project" value="UniProtKB-KW"/>
</dbReference>
<comment type="caution">
    <text evidence="7">The sequence shown here is derived from an EMBL/GenBank/DDBJ whole genome shotgun (WGS) entry which is preliminary data.</text>
</comment>
<evidence type="ECO:0000256" key="4">
    <source>
        <dbReference type="PIRNR" id="PIRNR006230"/>
    </source>
</evidence>
<evidence type="ECO:0000259" key="6">
    <source>
        <dbReference type="PROSITE" id="PS51721"/>
    </source>
</evidence>
<dbReference type="InterPro" id="IPR027417">
    <property type="entry name" value="P-loop_NTPase"/>
</dbReference>
<keyword evidence="4" id="KW-0963">Cytoplasm</keyword>
<keyword evidence="3 4" id="KW-0342">GTP-binding</keyword>
<feature type="domain" description="CP-type G" evidence="6">
    <location>
        <begin position="10"/>
        <end position="178"/>
    </location>
</feature>
<feature type="binding site" evidence="5">
    <location>
        <begin position="58"/>
        <end position="61"/>
    </location>
    <ligand>
        <name>GTP</name>
        <dbReference type="ChEBI" id="CHEBI:37565"/>
    </ligand>
</feature>
<feature type="binding site" evidence="5">
    <location>
        <position position="174"/>
    </location>
    <ligand>
        <name>GTP</name>
        <dbReference type="ChEBI" id="CHEBI:37565"/>
    </ligand>
</feature>
<comment type="function">
    <text evidence="4">Required for a late step of 50S ribosomal subunit assembly. Has GTPase activity.</text>
</comment>
<gene>
    <name evidence="7" type="primary">ylqF</name>
    <name evidence="7" type="ORF">IAB31_11200</name>
</gene>
<reference evidence="7" key="1">
    <citation type="submission" date="2020-10" db="EMBL/GenBank/DDBJ databases">
        <authorList>
            <person name="Gilroy R."/>
        </authorList>
    </citation>
    <scope>NUCLEOTIDE SEQUENCE</scope>
    <source>
        <strain evidence="7">ChiSjej4B22-8148</strain>
    </source>
</reference>
<dbReference type="PANTHER" id="PTHR45782:SF4">
    <property type="entry name" value="MITOCHONDRIAL RIBOSOME-ASSOCIATED GTPASE 1"/>
    <property type="match status" value="1"/>
</dbReference>
<name>A0A9D1D9L5_9FIRM</name>
<comment type="similarity">
    <text evidence="4">Belongs to the TRAFAC class YlqF/YawG GTPase family. MTG1 subfamily.</text>
</comment>
<protein>
    <recommendedName>
        <fullName evidence="1 4">Ribosome biogenesis GTPase A</fullName>
    </recommendedName>
</protein>
<dbReference type="Gene3D" id="3.40.50.300">
    <property type="entry name" value="P-loop containing nucleotide triphosphate hydrolases"/>
    <property type="match status" value="1"/>
</dbReference>
<dbReference type="Gene3D" id="1.10.1580.10">
    <property type="match status" value="1"/>
</dbReference>
<dbReference type="InterPro" id="IPR023179">
    <property type="entry name" value="GTP-bd_ortho_bundle_sf"/>
</dbReference>
<dbReference type="EMBL" id="DVGK01000125">
    <property type="protein sequence ID" value="HIR14475.1"/>
    <property type="molecule type" value="Genomic_DNA"/>
</dbReference>
<dbReference type="PANTHER" id="PTHR45782">
    <property type="entry name" value="MITOCHONDRIAL RIBOSOME-ASSOCIATED GTPASE 1"/>
    <property type="match status" value="1"/>
</dbReference>
<dbReference type="InterPro" id="IPR030378">
    <property type="entry name" value="G_CP_dom"/>
</dbReference>
<evidence type="ECO:0000256" key="3">
    <source>
        <dbReference type="ARBA" id="ARBA00023134"/>
    </source>
</evidence>
<proteinExistence type="inferred from homology"/>
<evidence type="ECO:0000256" key="1">
    <source>
        <dbReference type="ARBA" id="ARBA00014898"/>
    </source>
</evidence>
<reference evidence="7" key="2">
    <citation type="journal article" date="2021" name="PeerJ">
        <title>Extensive microbial diversity within the chicken gut microbiome revealed by metagenomics and culture.</title>
        <authorList>
            <person name="Gilroy R."/>
            <person name="Ravi A."/>
            <person name="Getino M."/>
            <person name="Pursley I."/>
            <person name="Horton D.L."/>
            <person name="Alikhan N.F."/>
            <person name="Baker D."/>
            <person name="Gharbi K."/>
            <person name="Hall N."/>
            <person name="Watson M."/>
            <person name="Adriaenssens E.M."/>
            <person name="Foster-Nyarko E."/>
            <person name="Jarju S."/>
            <person name="Secka A."/>
            <person name="Antonio M."/>
            <person name="Oren A."/>
            <person name="Chaudhuri R.R."/>
            <person name="La Ragione R."/>
            <person name="Hildebrand F."/>
            <person name="Pallen M.J."/>
        </authorList>
    </citation>
    <scope>NUCLEOTIDE SEQUENCE</scope>
    <source>
        <strain evidence="7">ChiSjej4B22-8148</strain>
    </source>
</reference>
<feature type="binding site" evidence="5">
    <location>
        <begin position="130"/>
        <end position="135"/>
    </location>
    <ligand>
        <name>GTP</name>
        <dbReference type="ChEBI" id="CHEBI:37565"/>
    </ligand>
</feature>
<sequence>MNYQWYPGHMTKAKRMMQENIKLIDLIIELVDARAPLSSRNPDIDELGKNKSRLILLNKSDLADDRQNRVWEEYFRGRGAFTACLDARKRNDIKQIFQIIQEACREKTERDRKRGILNRPVRAMVAGIPNVGKSTFINSFAGRTCAKTGNKPGVTKGKQWIRLNKQVELLDTPGILWPKFEDQQVGLKLAVIGSIREELLVEEELCLWLLEYLQKSYPGAVEKRYQTREDGKPSEVLERIAQVRGCVQKGGGPDFERAASMVTDDFRSGRLGRITLEIPVAEESGE</sequence>
<evidence type="ECO:0000313" key="8">
    <source>
        <dbReference type="Proteomes" id="UP000886757"/>
    </source>
</evidence>
<dbReference type="Proteomes" id="UP000886757">
    <property type="component" value="Unassembled WGS sequence"/>
</dbReference>
<dbReference type="PROSITE" id="PS51721">
    <property type="entry name" value="G_CP"/>
    <property type="match status" value="1"/>
</dbReference>
<dbReference type="GO" id="GO:0006412">
    <property type="term" value="P:translation"/>
    <property type="evidence" value="ECO:0007669"/>
    <property type="project" value="TreeGrafter"/>
</dbReference>
<dbReference type="FunFam" id="3.40.50.300:FF:000590">
    <property type="entry name" value="Ribosome biogenesis GTPase A"/>
    <property type="match status" value="1"/>
</dbReference>
<evidence type="ECO:0000256" key="5">
    <source>
        <dbReference type="PIRSR" id="PIRSR006230-1"/>
    </source>
</evidence>
<dbReference type="AlphaFoldDB" id="A0A9D1D9L5"/>
<dbReference type="GO" id="GO:0003924">
    <property type="term" value="F:GTPase activity"/>
    <property type="evidence" value="ECO:0007669"/>
    <property type="project" value="TreeGrafter"/>
</dbReference>
<dbReference type="PIRSF" id="PIRSF006230">
    <property type="entry name" value="MG442"/>
    <property type="match status" value="1"/>
</dbReference>